<feature type="compositionally biased region" description="Basic and acidic residues" evidence="5">
    <location>
        <begin position="1374"/>
        <end position="1395"/>
    </location>
</feature>
<feature type="compositionally biased region" description="Basic and acidic residues" evidence="5">
    <location>
        <begin position="1326"/>
        <end position="1344"/>
    </location>
</feature>
<organism evidence="7 8">
    <name type="scientific">Marchantia polymorpha</name>
    <name type="common">Common liverwort</name>
    <name type="synonym">Marchantia aquatica</name>
    <dbReference type="NCBI Taxonomy" id="3197"/>
    <lineage>
        <taxon>Eukaryota</taxon>
        <taxon>Viridiplantae</taxon>
        <taxon>Streptophyta</taxon>
        <taxon>Embryophyta</taxon>
        <taxon>Marchantiophyta</taxon>
        <taxon>Marchantiopsida</taxon>
        <taxon>Marchantiidae</taxon>
        <taxon>Marchantiales</taxon>
        <taxon>Marchantiaceae</taxon>
        <taxon>Marchantia</taxon>
    </lineage>
</organism>
<feature type="compositionally biased region" description="Gly residues" evidence="5">
    <location>
        <begin position="161"/>
        <end position="172"/>
    </location>
</feature>
<feature type="compositionally biased region" description="Pro residues" evidence="5">
    <location>
        <begin position="807"/>
        <end position="818"/>
    </location>
</feature>
<feature type="region of interest" description="Disordered" evidence="5">
    <location>
        <begin position="1451"/>
        <end position="1487"/>
    </location>
</feature>
<comment type="subcellular location">
    <subcellularLocation>
        <location evidence="1">Nucleus</location>
    </subcellularLocation>
</comment>
<dbReference type="OMA" id="TGHHDIS"/>
<feature type="domain" description="Pre-mRNA polyadenylation factor Fip1" evidence="6">
    <location>
        <begin position="485"/>
        <end position="527"/>
    </location>
</feature>
<feature type="compositionally biased region" description="Gly residues" evidence="5">
    <location>
        <begin position="359"/>
        <end position="369"/>
    </location>
</feature>
<gene>
    <name evidence="7" type="ORF">MARPO_0032s0123</name>
</gene>
<dbReference type="GO" id="GO:0006397">
    <property type="term" value="P:mRNA processing"/>
    <property type="evidence" value="ECO:0007669"/>
    <property type="project" value="UniProtKB-KW"/>
</dbReference>
<feature type="region of interest" description="Disordered" evidence="5">
    <location>
        <begin position="215"/>
        <end position="372"/>
    </location>
</feature>
<feature type="compositionally biased region" description="Basic and acidic residues" evidence="5">
    <location>
        <begin position="838"/>
        <end position="850"/>
    </location>
</feature>
<evidence type="ECO:0000256" key="3">
    <source>
        <dbReference type="ARBA" id="ARBA00022664"/>
    </source>
</evidence>
<feature type="compositionally biased region" description="Basic and acidic residues" evidence="5">
    <location>
        <begin position="947"/>
        <end position="987"/>
    </location>
</feature>
<evidence type="ECO:0000256" key="4">
    <source>
        <dbReference type="ARBA" id="ARBA00023242"/>
    </source>
</evidence>
<feature type="region of interest" description="Disordered" evidence="5">
    <location>
        <begin position="159"/>
        <end position="179"/>
    </location>
</feature>
<dbReference type="GO" id="GO:0005634">
    <property type="term" value="C:nucleus"/>
    <property type="evidence" value="ECO:0007669"/>
    <property type="project" value="UniProtKB-SubCell"/>
</dbReference>
<dbReference type="PANTHER" id="PTHR36884">
    <property type="entry name" value="FIP1[III]-LIKE PROTEIN"/>
    <property type="match status" value="1"/>
</dbReference>
<keyword evidence="4" id="KW-0539">Nucleus</keyword>
<feature type="region of interest" description="Disordered" evidence="5">
    <location>
        <begin position="796"/>
        <end position="1436"/>
    </location>
</feature>
<comment type="similarity">
    <text evidence="2">Belongs to the FIP1 family.</text>
</comment>
<feature type="compositionally biased region" description="Polar residues" evidence="5">
    <location>
        <begin position="215"/>
        <end position="226"/>
    </location>
</feature>
<feature type="compositionally biased region" description="Gly residues" evidence="5">
    <location>
        <begin position="578"/>
        <end position="590"/>
    </location>
</feature>
<evidence type="ECO:0000256" key="2">
    <source>
        <dbReference type="ARBA" id="ARBA00007459"/>
    </source>
</evidence>
<feature type="compositionally biased region" description="Basic and acidic residues" evidence="5">
    <location>
        <begin position="1017"/>
        <end position="1203"/>
    </location>
</feature>
<evidence type="ECO:0000256" key="5">
    <source>
        <dbReference type="SAM" id="MobiDB-lite"/>
    </source>
</evidence>
<feature type="compositionally biased region" description="Acidic residues" evidence="5">
    <location>
        <begin position="29"/>
        <end position="40"/>
    </location>
</feature>
<feature type="region of interest" description="Disordered" evidence="5">
    <location>
        <begin position="661"/>
        <end position="684"/>
    </location>
</feature>
<evidence type="ECO:0000313" key="8">
    <source>
        <dbReference type="Proteomes" id="UP000244005"/>
    </source>
</evidence>
<dbReference type="Pfam" id="PF05182">
    <property type="entry name" value="Fip1"/>
    <property type="match status" value="1"/>
</dbReference>
<reference evidence="8" key="1">
    <citation type="journal article" date="2017" name="Cell">
        <title>Insights into land plant evolution garnered from the Marchantia polymorpha genome.</title>
        <authorList>
            <person name="Bowman J.L."/>
            <person name="Kohchi T."/>
            <person name="Yamato K.T."/>
            <person name="Jenkins J."/>
            <person name="Shu S."/>
            <person name="Ishizaki K."/>
            <person name="Yamaoka S."/>
            <person name="Nishihama R."/>
            <person name="Nakamura Y."/>
            <person name="Berger F."/>
            <person name="Adam C."/>
            <person name="Aki S.S."/>
            <person name="Althoff F."/>
            <person name="Araki T."/>
            <person name="Arteaga-Vazquez M.A."/>
            <person name="Balasubrmanian S."/>
            <person name="Barry K."/>
            <person name="Bauer D."/>
            <person name="Boehm C.R."/>
            <person name="Briginshaw L."/>
            <person name="Caballero-Perez J."/>
            <person name="Catarino B."/>
            <person name="Chen F."/>
            <person name="Chiyoda S."/>
            <person name="Chovatia M."/>
            <person name="Davies K.M."/>
            <person name="Delmans M."/>
            <person name="Demura T."/>
            <person name="Dierschke T."/>
            <person name="Dolan L."/>
            <person name="Dorantes-Acosta A.E."/>
            <person name="Eklund D.M."/>
            <person name="Florent S.N."/>
            <person name="Flores-Sandoval E."/>
            <person name="Fujiyama A."/>
            <person name="Fukuzawa H."/>
            <person name="Galik B."/>
            <person name="Grimanelli D."/>
            <person name="Grimwood J."/>
            <person name="Grossniklaus U."/>
            <person name="Hamada T."/>
            <person name="Haseloff J."/>
            <person name="Hetherington A.J."/>
            <person name="Higo A."/>
            <person name="Hirakawa Y."/>
            <person name="Hundley H.N."/>
            <person name="Ikeda Y."/>
            <person name="Inoue K."/>
            <person name="Inoue S.I."/>
            <person name="Ishida S."/>
            <person name="Jia Q."/>
            <person name="Kakita M."/>
            <person name="Kanazawa T."/>
            <person name="Kawai Y."/>
            <person name="Kawashima T."/>
            <person name="Kennedy M."/>
            <person name="Kinose K."/>
            <person name="Kinoshita T."/>
            <person name="Kohara Y."/>
            <person name="Koide E."/>
            <person name="Komatsu K."/>
            <person name="Kopischke S."/>
            <person name="Kubo M."/>
            <person name="Kyozuka J."/>
            <person name="Lagercrantz U."/>
            <person name="Lin S.S."/>
            <person name="Lindquist E."/>
            <person name="Lipzen A.M."/>
            <person name="Lu C.W."/>
            <person name="De Luna E."/>
            <person name="Martienssen R.A."/>
            <person name="Minamino N."/>
            <person name="Mizutani M."/>
            <person name="Mizutani M."/>
            <person name="Mochizuki N."/>
            <person name="Monte I."/>
            <person name="Mosher R."/>
            <person name="Nagasaki H."/>
            <person name="Nakagami H."/>
            <person name="Naramoto S."/>
            <person name="Nishitani K."/>
            <person name="Ohtani M."/>
            <person name="Okamoto T."/>
            <person name="Okumura M."/>
            <person name="Phillips J."/>
            <person name="Pollak B."/>
            <person name="Reinders A."/>
            <person name="Rovekamp M."/>
            <person name="Sano R."/>
            <person name="Sawa S."/>
            <person name="Schmid M.W."/>
            <person name="Shirakawa M."/>
            <person name="Solano R."/>
            <person name="Spunde A."/>
            <person name="Suetsugu N."/>
            <person name="Sugano S."/>
            <person name="Sugiyama A."/>
            <person name="Sun R."/>
            <person name="Suzuki Y."/>
            <person name="Takenaka M."/>
            <person name="Takezawa D."/>
            <person name="Tomogane H."/>
            <person name="Tsuzuki M."/>
            <person name="Ueda T."/>
            <person name="Umeda M."/>
            <person name="Ward J.M."/>
            <person name="Watanabe Y."/>
            <person name="Yazaki K."/>
            <person name="Yokoyama R."/>
            <person name="Yoshitake Y."/>
            <person name="Yotsui I."/>
            <person name="Zachgo S."/>
            <person name="Schmutz J."/>
        </authorList>
    </citation>
    <scope>NUCLEOTIDE SEQUENCE [LARGE SCALE GENOMIC DNA]</scope>
    <source>
        <strain evidence="8">Tak-1</strain>
    </source>
</reference>
<feature type="compositionally biased region" description="Basic and acidic residues" evidence="5">
    <location>
        <begin position="1230"/>
        <end position="1251"/>
    </location>
</feature>
<dbReference type="EMBL" id="KZ772704">
    <property type="protein sequence ID" value="PTQ41952.1"/>
    <property type="molecule type" value="Genomic_DNA"/>
</dbReference>
<dbReference type="PANTHER" id="PTHR36884:SF4">
    <property type="entry name" value="FIP1[III]-LIKE PROTEIN"/>
    <property type="match status" value="1"/>
</dbReference>
<feature type="compositionally biased region" description="Acidic residues" evidence="5">
    <location>
        <begin position="246"/>
        <end position="275"/>
    </location>
</feature>
<dbReference type="InterPro" id="IPR044976">
    <property type="entry name" value="FIPS5/FIPS3-like"/>
</dbReference>
<feature type="compositionally biased region" description="Basic and acidic residues" evidence="5">
    <location>
        <begin position="1451"/>
        <end position="1461"/>
    </location>
</feature>
<accession>A0A2R6X777</accession>
<feature type="compositionally biased region" description="Basic and acidic residues" evidence="5">
    <location>
        <begin position="663"/>
        <end position="674"/>
    </location>
</feature>
<keyword evidence="3" id="KW-0507">mRNA processing</keyword>
<feature type="compositionally biased region" description="Acidic residues" evidence="5">
    <location>
        <begin position="296"/>
        <end position="327"/>
    </location>
</feature>
<feature type="compositionally biased region" description="Basic and acidic residues" evidence="5">
    <location>
        <begin position="859"/>
        <end position="909"/>
    </location>
</feature>
<feature type="compositionally biased region" description="Basic residues" evidence="5">
    <location>
        <begin position="1272"/>
        <end position="1281"/>
    </location>
</feature>
<name>A0A2R6X777_MARPO</name>
<dbReference type="Gramene" id="Mp5g14310.1">
    <property type="protein sequence ID" value="Mp5g14310.1.cds"/>
    <property type="gene ID" value="Mp5g14310"/>
</dbReference>
<dbReference type="Proteomes" id="UP000244005">
    <property type="component" value="Unassembled WGS sequence"/>
</dbReference>
<dbReference type="InterPro" id="IPR007854">
    <property type="entry name" value="Fip1_dom"/>
</dbReference>
<proteinExistence type="inferred from homology"/>
<dbReference type="OrthoDB" id="1917198at2759"/>
<evidence type="ECO:0000259" key="6">
    <source>
        <dbReference type="Pfam" id="PF05182"/>
    </source>
</evidence>
<feature type="region of interest" description="Disordered" evidence="5">
    <location>
        <begin position="1"/>
        <end position="70"/>
    </location>
</feature>
<feature type="compositionally biased region" description="Basic and acidic residues" evidence="5">
    <location>
        <begin position="1284"/>
        <end position="1313"/>
    </location>
</feature>
<feature type="compositionally biased region" description="Gly residues" evidence="5">
    <location>
        <begin position="416"/>
        <end position="448"/>
    </location>
</feature>
<feature type="compositionally biased region" description="Basic and acidic residues" evidence="5">
    <location>
        <begin position="609"/>
        <end position="624"/>
    </location>
</feature>
<keyword evidence="8" id="KW-1185">Reference proteome</keyword>
<feature type="region of interest" description="Disordered" evidence="5">
    <location>
        <begin position="565"/>
        <end position="624"/>
    </location>
</feature>
<evidence type="ECO:0000313" key="7">
    <source>
        <dbReference type="EMBL" id="PTQ41952.1"/>
    </source>
</evidence>
<protein>
    <recommendedName>
        <fullName evidence="6">Pre-mRNA polyadenylation factor Fip1 domain-containing protein</fullName>
    </recommendedName>
</protein>
<sequence>MDGDDEFGDLYTDIGPEDGKTLDQYGGEGDGDMYDEDDEALLYGSSTPSLAPSSKAPLMPPSTIRNSGLQTGLAEKEVDNDELLLYGQLYGVTLETTVKAESPLRRVESKPISSFRPEKIKDSLDSRVLESGEDNDFDLSEEDRLNSAGDLIGKSIEIPLGGVGSSAGGGERGLPRDSIPFPPRMFDVFSNRSLAPENDTTSLLRLPHVNDVSMQISSPPGLSSSGHIPAEFAAEDDIEEQHMREDWEEGDDVAGEEGGEADAEEWDDSDSEDDLQIVLNDEAPIYAASERPVDGDVAEGSEDEDEEDLVIVAGDDDGPIEEQEWEEQPLATDCLPGLSGAPIPLGSERPPGAEERGASGKGSGAGGASPGVPRIGYSGQGYHAPYMQFKYVRPGAAVSSGMAPPTQGSPQPSVSGGRGAPGVPVGGWGPGKGGSGRGDWASGGGRGSSGPRPSQGGGGMTPWGSSRGFPNGMEFNLPPTKTVFDVDLDGLEDKPWRRPGVDMTDFFNFGFNENTWKQYCRQLAQLRLEATMQSKIRVYESGRSEQEYDPDLPPELAAAAGIQESGDPNMQQQRPQDGGPGGGGGRGRGSGRARMMPPAGRAIQVEGGGGERRPSADVRRQRTRDSDAVIQIVLQDASEEDLPALVPPLDSGIDDYIEEDEDRGGGMHEQERRFYRPGGPPPWEMEGPPNMWDRENMPMGPGGMPMGPHGGGMMPGHRMDVEGPGPFPVGPGMAMHQPGPGPNFGMFPGGPFGPPPVGRGGMVRPPLYNGPRPALPLPVPGPPPEVFPPMMVPLEYHEPPRRRTPPHLTPPRRTPPQGLPKEWDEEPSNGSGANWGIRDPRNLRENKEYDGNGDWPADDGERRDGAYPARRVRDHDRSTLRERSVDEPSVDHRSEEHKRSMSRDRHLGENDWDGGYSSRNSKKQKVQIPAETRSKDYTHTKPQKSNPIKEEPTHSWDISKERLGVEEEVSQQRRLDAGHNKSVERKGPTSADDSYAAQRKEPAWNSKQDADDSYATQRKESTWNSRPDEESKERRQHREREEAHRRKMKEEDSRQHRSREDQERERRTREDLDRERRHGRKEKEDERLSRSDRSKRHADDHSWTSRERDESRAREEAKRASAEREAERLKEKRRREDDRSKVKGRLEDPRDSDGRGRRYDRDDEIRNWDDRRKYDEKSSRVDNAHVARNHSIESRRTGDDPRSHKDKRGWEGTSTKEIPGDRNGSVSGVGDDKNYRSHTDGSKKRKVEEYRTSAQFDKASTRDSDELAPSSARHKDKKVGPPKRGQDDHFNRRPQEKDSGSRQHRGSKDDKPQQLDTGSSEDEEEERRGRSKLERWTSRKERDAVAAQGAENRKKYQSSDVGHEEAPSTSQHAGSDRQLRFREQDWKDDRKEKQRLPSYSSGKRHSDSDVKESSTPVTAAVAGGDSAPDPQPAIAKDIAEKRKERIERLRLQAAERQKNGEDSVPQAGSVEEVKQERPARKRRWGNG</sequence>
<feature type="region of interest" description="Disordered" evidence="5">
    <location>
        <begin position="397"/>
        <end position="476"/>
    </location>
</feature>
<evidence type="ECO:0000256" key="1">
    <source>
        <dbReference type="ARBA" id="ARBA00004123"/>
    </source>
</evidence>